<dbReference type="Pfam" id="PF00581">
    <property type="entry name" value="Rhodanese"/>
    <property type="match status" value="1"/>
</dbReference>
<comment type="caution">
    <text evidence="3">The sequence shown here is derived from an EMBL/GenBank/DDBJ whole genome shotgun (WGS) entry which is preliminary data.</text>
</comment>
<dbReference type="InterPro" id="IPR036873">
    <property type="entry name" value="Rhodanese-like_dom_sf"/>
</dbReference>
<evidence type="ECO:0000259" key="2">
    <source>
        <dbReference type="PROSITE" id="PS50206"/>
    </source>
</evidence>
<feature type="domain" description="Rhodanese" evidence="2">
    <location>
        <begin position="15"/>
        <end position="131"/>
    </location>
</feature>
<keyword evidence="1" id="KW-0711">Selenium</keyword>
<dbReference type="SMART" id="SM00450">
    <property type="entry name" value="RHOD"/>
    <property type="match status" value="1"/>
</dbReference>
<dbReference type="GO" id="GO:0043828">
    <property type="term" value="F:tRNA 2-selenouridine synthase activity"/>
    <property type="evidence" value="ECO:0007669"/>
    <property type="project" value="InterPro"/>
</dbReference>
<dbReference type="PANTHER" id="PTHR30401:SF0">
    <property type="entry name" value="TRNA 2-SELENOURIDINE SYNTHASE"/>
    <property type="match status" value="1"/>
</dbReference>
<dbReference type="OrthoDB" id="9808735at2"/>
<dbReference type="InterPro" id="IPR027417">
    <property type="entry name" value="P-loop_NTPase"/>
</dbReference>
<evidence type="ECO:0000313" key="4">
    <source>
        <dbReference type="Proteomes" id="UP000247476"/>
    </source>
</evidence>
<dbReference type="Proteomes" id="UP000247476">
    <property type="component" value="Unassembled WGS sequence"/>
</dbReference>
<dbReference type="GO" id="GO:0002098">
    <property type="term" value="P:tRNA wobble uridine modification"/>
    <property type="evidence" value="ECO:0007669"/>
    <property type="project" value="InterPro"/>
</dbReference>
<dbReference type="NCBIfam" id="NF008750">
    <property type="entry name" value="PRK11784.1-2"/>
    <property type="match status" value="1"/>
</dbReference>
<keyword evidence="4" id="KW-1185">Reference proteome</keyword>
<dbReference type="InterPro" id="IPR001763">
    <property type="entry name" value="Rhodanese-like_dom"/>
</dbReference>
<dbReference type="NCBIfam" id="TIGR03167">
    <property type="entry name" value="tRNA_sel_U_synt"/>
    <property type="match status" value="1"/>
</dbReference>
<protein>
    <submittedName>
        <fullName evidence="3">tRNA 2-selenouridine(34) synthase MnmH</fullName>
    </submittedName>
</protein>
<dbReference type="RefSeq" id="WP_110838673.1">
    <property type="nucleotide sequence ID" value="NZ_QJVJ01000002.1"/>
</dbReference>
<dbReference type="PROSITE" id="PS50206">
    <property type="entry name" value="RHODANESE_3"/>
    <property type="match status" value="1"/>
</dbReference>
<proteinExistence type="predicted"/>
<dbReference type="AlphaFoldDB" id="A0A2V5KDS7"/>
<dbReference type="InterPro" id="IPR058840">
    <property type="entry name" value="AAA_SelU"/>
</dbReference>
<dbReference type="Pfam" id="PF26341">
    <property type="entry name" value="AAA_SelU"/>
    <property type="match status" value="1"/>
</dbReference>
<dbReference type="Gene3D" id="3.40.250.10">
    <property type="entry name" value="Rhodanese-like domain"/>
    <property type="match status" value="1"/>
</dbReference>
<organism evidence="3 4">
    <name type="scientific">Paenibacillus flagellatus</name>
    <dbReference type="NCBI Taxonomy" id="2211139"/>
    <lineage>
        <taxon>Bacteria</taxon>
        <taxon>Bacillati</taxon>
        <taxon>Bacillota</taxon>
        <taxon>Bacilli</taxon>
        <taxon>Bacillales</taxon>
        <taxon>Paenibacillaceae</taxon>
        <taxon>Paenibacillus</taxon>
    </lineage>
</organism>
<dbReference type="SUPFAM" id="SSF52540">
    <property type="entry name" value="P-loop containing nucleoside triphosphate hydrolases"/>
    <property type="match status" value="1"/>
</dbReference>
<dbReference type="PANTHER" id="PTHR30401">
    <property type="entry name" value="TRNA 2-SELENOURIDINE SYNTHASE"/>
    <property type="match status" value="1"/>
</dbReference>
<evidence type="ECO:0000313" key="3">
    <source>
        <dbReference type="EMBL" id="PYI56143.1"/>
    </source>
</evidence>
<reference evidence="3 4" key="1">
    <citation type="submission" date="2018-05" db="EMBL/GenBank/DDBJ databases">
        <title>Paenibacillus flagellatus sp. nov., isolated from selenium mineral soil.</title>
        <authorList>
            <person name="Dai X."/>
        </authorList>
    </citation>
    <scope>NUCLEOTIDE SEQUENCE [LARGE SCALE GENOMIC DNA]</scope>
    <source>
        <strain evidence="3 4">DXL2</strain>
    </source>
</reference>
<gene>
    <name evidence="3" type="ORF">DLM86_03905</name>
</gene>
<accession>A0A2V5KDS7</accession>
<dbReference type="EMBL" id="QJVJ01000002">
    <property type="protein sequence ID" value="PYI56143.1"/>
    <property type="molecule type" value="Genomic_DNA"/>
</dbReference>
<evidence type="ECO:0000256" key="1">
    <source>
        <dbReference type="ARBA" id="ARBA00023266"/>
    </source>
</evidence>
<sequence length="351" mass="39405">MFQDIDVGKLLELQKQGELALVDVRSPQEFEESTVPGSVNVPLFDDAERAEIGTLYKQVSVQAAKDRGLEIVSAKLPDFVRSFAAIPGRKAVFCWRGGMRSRTTATLLSLMDIRVYRLAGGYRAFRRWVVETLEQFEFKPRAIVLNGNTGTGKTDILHRLAADGYPVLDLEGMAGHRGSIFGQIGMKPNNQKTFEALLALRLLELNDKPYVVMEGESRRIGKACLPPFLVEAKERGEQLLLELPLAERVRHIVERYEPHRHKAECIEAFGRIRRRIHTPIAAEIGRAMHEDRFADACALLLESYYDPRYEHAVSSYADGNVTVVRAETVDEAYRLVKERLEAPAEAGAGVK</sequence>
<name>A0A2V5KDS7_9BACL</name>
<dbReference type="InterPro" id="IPR017582">
    <property type="entry name" value="SelU"/>
</dbReference>
<dbReference type="SUPFAM" id="SSF52821">
    <property type="entry name" value="Rhodanese/Cell cycle control phosphatase"/>
    <property type="match status" value="1"/>
</dbReference>